<evidence type="ECO:0000313" key="2">
    <source>
        <dbReference type="Proteomes" id="UP000236447"/>
    </source>
</evidence>
<accession>A0A2I7HFC7</accession>
<dbReference type="Proteomes" id="UP000236447">
    <property type="component" value="Chromosome"/>
</dbReference>
<dbReference type="RefSeq" id="WP_014876523.1">
    <property type="nucleotide sequence ID" value="NZ_BSKP01000001.1"/>
</dbReference>
<gene>
    <name evidence="1" type="ORF">PhaeoP88_03741</name>
</gene>
<name>A0A2I7HFC7_9RHOB</name>
<organism evidence="1 2">
    <name type="scientific">Phaeobacter inhibens</name>
    <dbReference type="NCBI Taxonomy" id="221822"/>
    <lineage>
        <taxon>Bacteria</taxon>
        <taxon>Pseudomonadati</taxon>
        <taxon>Pseudomonadota</taxon>
        <taxon>Alphaproteobacteria</taxon>
        <taxon>Rhodobacterales</taxon>
        <taxon>Roseobacteraceae</taxon>
        <taxon>Phaeobacter</taxon>
    </lineage>
</organism>
<sequence length="148" mass="16727">MTRPFASAEISAVFDQAPPGTQEGLLRLRELIFDVAESDPDVGPVTETLKWGQPSYVAARAGLGTPLRLGRSNQARFALLVHCQSRVIDNFANRFPAWDRFDGTRGVLFNRVEEVEPLRHGWLIRHALTYHKSKAATDRARRDPDRFN</sequence>
<dbReference type="InterPro" id="IPR014922">
    <property type="entry name" value="YdhG-like"/>
</dbReference>
<reference evidence="1 2" key="1">
    <citation type="journal article" date="2017" name="Front. Microbiol.">
        <title>Phaeobacter piscinae sp. nov., a species of the Roseobacter group and potential aquaculture probiont.</title>
        <authorList>
            <person name="Sonnenschein E.C."/>
            <person name="Phippen C.B.W."/>
            <person name="Nielsen K.F."/>
            <person name="Mateiu R.V."/>
            <person name="Melchiorsen J."/>
            <person name="Gram L."/>
            <person name="Overmann J."/>
            <person name="Freese H.M."/>
        </authorList>
    </citation>
    <scope>NUCLEOTIDE SEQUENCE [LARGE SCALE GENOMIC DNA]</scope>
    <source>
        <strain evidence="1 2">P88</strain>
    </source>
</reference>
<dbReference type="SUPFAM" id="SSF159888">
    <property type="entry name" value="YdhG-like"/>
    <property type="match status" value="1"/>
</dbReference>
<dbReference type="AlphaFoldDB" id="A0A2I7HFC7"/>
<evidence type="ECO:0000313" key="1">
    <source>
        <dbReference type="EMBL" id="AUR01054.1"/>
    </source>
</evidence>
<dbReference type="Pfam" id="PF08818">
    <property type="entry name" value="DUF1801"/>
    <property type="match status" value="1"/>
</dbReference>
<reference evidence="1 2" key="2">
    <citation type="journal article" date="2017" name="Genome Biol. Evol.">
        <title>Trajectories and Drivers of Genome Evolution in Surface-Associated Marine Phaeobacter.</title>
        <authorList>
            <person name="Freese H.M."/>
            <person name="Sikorski J."/>
            <person name="Bunk B."/>
            <person name="Scheuner C."/>
            <person name="Meier-Kolthoff J.P."/>
            <person name="Sproer C."/>
            <person name="Gram L."/>
            <person name="Overmann J."/>
        </authorList>
    </citation>
    <scope>NUCLEOTIDE SEQUENCE [LARGE SCALE GENOMIC DNA]</scope>
    <source>
        <strain evidence="1 2">P88</strain>
    </source>
</reference>
<dbReference type="EMBL" id="CP010725">
    <property type="protein sequence ID" value="AUR01054.1"/>
    <property type="molecule type" value="Genomic_DNA"/>
</dbReference>
<protein>
    <submittedName>
        <fullName evidence="1">Uncharacterized protein</fullName>
    </submittedName>
</protein>
<proteinExistence type="predicted"/>